<evidence type="ECO:0000313" key="2">
    <source>
        <dbReference type="Proteomes" id="UP000593576"/>
    </source>
</evidence>
<accession>A0A7J9L6N7</accession>
<name>A0A7J9L6N7_GOSSC</name>
<comment type="caution">
    <text evidence="1">The sequence shown here is derived from an EMBL/GenBank/DDBJ whole genome shotgun (WGS) entry which is preliminary data.</text>
</comment>
<sequence>VAYKQDGLTLDGLWIAGYNRYLGFCSVFDAELWGILDGLTFKNSYDLTNYGAMRNQAYPQREKSSYGQSCKNGFRDSFNKYLLP</sequence>
<dbReference type="Proteomes" id="UP000593576">
    <property type="component" value="Unassembled WGS sequence"/>
</dbReference>
<dbReference type="AlphaFoldDB" id="A0A7J9L6N7"/>
<gene>
    <name evidence="1" type="ORF">Goshw_029875</name>
</gene>
<reference evidence="1 2" key="1">
    <citation type="journal article" date="2019" name="Genome Biol. Evol.">
        <title>Insights into the evolution of the New World diploid cottons (Gossypium, subgenus Houzingenia) based on genome sequencing.</title>
        <authorList>
            <person name="Grover C.E."/>
            <person name="Arick M.A. 2nd"/>
            <person name="Thrash A."/>
            <person name="Conover J.L."/>
            <person name="Sanders W.S."/>
            <person name="Peterson D.G."/>
            <person name="Frelichowski J.E."/>
            <person name="Scheffler J.A."/>
            <person name="Scheffler B.E."/>
            <person name="Wendel J.F."/>
        </authorList>
    </citation>
    <scope>NUCLEOTIDE SEQUENCE [LARGE SCALE GENOMIC DNA]</scope>
    <source>
        <strain evidence="1">1</strain>
        <tissue evidence="1">Leaf</tissue>
    </source>
</reference>
<keyword evidence="2" id="KW-1185">Reference proteome</keyword>
<dbReference type="EMBL" id="JABFAF010000004">
    <property type="protein sequence ID" value="MBA0854388.1"/>
    <property type="molecule type" value="Genomic_DNA"/>
</dbReference>
<dbReference type="OrthoDB" id="1741277at2759"/>
<proteinExistence type="predicted"/>
<feature type="non-terminal residue" evidence="1">
    <location>
        <position position="1"/>
    </location>
</feature>
<organism evidence="1 2">
    <name type="scientific">Gossypium schwendimanii</name>
    <name type="common">Cotton</name>
    <dbReference type="NCBI Taxonomy" id="34291"/>
    <lineage>
        <taxon>Eukaryota</taxon>
        <taxon>Viridiplantae</taxon>
        <taxon>Streptophyta</taxon>
        <taxon>Embryophyta</taxon>
        <taxon>Tracheophyta</taxon>
        <taxon>Spermatophyta</taxon>
        <taxon>Magnoliopsida</taxon>
        <taxon>eudicotyledons</taxon>
        <taxon>Gunneridae</taxon>
        <taxon>Pentapetalae</taxon>
        <taxon>rosids</taxon>
        <taxon>malvids</taxon>
        <taxon>Malvales</taxon>
        <taxon>Malvaceae</taxon>
        <taxon>Malvoideae</taxon>
        <taxon>Gossypium</taxon>
    </lineage>
</organism>
<feature type="non-terminal residue" evidence="1">
    <location>
        <position position="84"/>
    </location>
</feature>
<protein>
    <submittedName>
        <fullName evidence="1">Uncharacterized protein</fullName>
    </submittedName>
</protein>
<evidence type="ECO:0000313" key="1">
    <source>
        <dbReference type="EMBL" id="MBA0854388.1"/>
    </source>
</evidence>